<dbReference type="AlphaFoldDB" id="A0A3D8Q991"/>
<evidence type="ECO:0000313" key="3">
    <source>
        <dbReference type="Proteomes" id="UP000256328"/>
    </source>
</evidence>
<feature type="domain" description="Heterokaryon incompatibility" evidence="1">
    <location>
        <begin position="221"/>
        <end position="373"/>
    </location>
</feature>
<evidence type="ECO:0000313" key="2">
    <source>
        <dbReference type="EMBL" id="RDW58413.1"/>
    </source>
</evidence>
<dbReference type="InterPro" id="IPR010730">
    <property type="entry name" value="HET"/>
</dbReference>
<dbReference type="PANTHER" id="PTHR33112:SF16">
    <property type="entry name" value="HETEROKARYON INCOMPATIBILITY DOMAIN-CONTAINING PROTEIN"/>
    <property type="match status" value="1"/>
</dbReference>
<protein>
    <recommendedName>
        <fullName evidence="1">Heterokaryon incompatibility domain-containing protein</fullName>
    </recommendedName>
</protein>
<name>A0A3D8Q991_9HELO</name>
<comment type="caution">
    <text evidence="2">The sequence shown here is derived from an EMBL/GenBank/DDBJ whole genome shotgun (WGS) entry which is preliminary data.</text>
</comment>
<reference evidence="2 3" key="1">
    <citation type="journal article" date="2018" name="IMA Fungus">
        <title>IMA Genome-F 9: Draft genome sequence of Annulohypoxylon stygium, Aspergillus mulundensis, Berkeleyomyces basicola (syn. Thielaviopsis basicola), Ceratocystis smalleyi, two Cercospora beticola strains, Coleophoma cylindrospora, Fusarium fracticaudum, Phialophora cf. hyalina, and Morchella septimelata.</title>
        <authorList>
            <person name="Wingfield B.D."/>
            <person name="Bills G.F."/>
            <person name="Dong Y."/>
            <person name="Huang W."/>
            <person name="Nel W.J."/>
            <person name="Swalarsk-Parry B.S."/>
            <person name="Vaghefi N."/>
            <person name="Wilken P.M."/>
            <person name="An Z."/>
            <person name="de Beer Z.W."/>
            <person name="De Vos L."/>
            <person name="Chen L."/>
            <person name="Duong T.A."/>
            <person name="Gao Y."/>
            <person name="Hammerbacher A."/>
            <person name="Kikkert J.R."/>
            <person name="Li Y."/>
            <person name="Li H."/>
            <person name="Li K."/>
            <person name="Li Q."/>
            <person name="Liu X."/>
            <person name="Ma X."/>
            <person name="Naidoo K."/>
            <person name="Pethybridge S.J."/>
            <person name="Sun J."/>
            <person name="Steenkamp E.T."/>
            <person name="van der Nest M.A."/>
            <person name="van Wyk S."/>
            <person name="Wingfield M.J."/>
            <person name="Xiong C."/>
            <person name="Yue Q."/>
            <person name="Zhang X."/>
        </authorList>
    </citation>
    <scope>NUCLEOTIDE SEQUENCE [LARGE SCALE GENOMIC DNA]</scope>
    <source>
        <strain evidence="2 3">BP5796</strain>
    </source>
</reference>
<gene>
    <name evidence="2" type="ORF">BP5796_12343</name>
</gene>
<dbReference type="EMBL" id="PDLN01000021">
    <property type="protein sequence ID" value="RDW58413.1"/>
    <property type="molecule type" value="Genomic_DNA"/>
</dbReference>
<proteinExistence type="predicted"/>
<accession>A0A3D8Q991</accession>
<evidence type="ECO:0000259" key="1">
    <source>
        <dbReference type="Pfam" id="PF06985"/>
    </source>
</evidence>
<dbReference type="Proteomes" id="UP000256328">
    <property type="component" value="Unassembled WGS sequence"/>
</dbReference>
<dbReference type="Pfam" id="PF06985">
    <property type="entry name" value="HET"/>
    <property type="match status" value="1"/>
</dbReference>
<keyword evidence="3" id="KW-1185">Reference proteome</keyword>
<sequence>MNLCDVCKTVPFGDLPDFPTWLPTFHLPLMERDLVPYLPIDNKEWKQEGKTLGLPHHQTLDMLRTAAESCGICQLINVGISRVLELLVVANESEWYRYSDKSGPPTMELFVCKREAGGDGFVVLSPAVKNYEVFLMGAIGYCVDYDSEMKGKVSGRIVPQDPKSPNVLGQLRTWLQSCEQGHNHEKVTERKLPARILDVGNPELDPNHIRLYEPQGAVGYYATLSHCWGDSLQFTTTKATIEQRRSSINILDLPQTFQDAVKITRELGLRYLWLDSLCICQDDHRDWERESAIMGDIYAQSYVSISAMRSLKDTDGFLTSRSARQYVPLKLNFDGASGTVLAFALPLACAAHGSRYIEMGREPLSMRAWGLQERYLAPRILHFASSQISFECDGGFLTEDGFADTDRMFTLKNKDQETPKWPVRYRGSNIWRSILSFYSDRHLSKQSDKLSALSGLVRAFYKVSGGAKEASDMYVAGLWRQNIIEDLCWQSIGGRGVRPAFYRAPSWSWASINCSVGSSGLGDFTDIAEVGEVSVDVPGENPYGEVTGGFLQICCPLVPVRMSYERESDWEKKPPERNLRLQIEGEDPYGYYSMFDVKEEIDRDKVDEMNLFIMPIAWKTAEDYKTKKEEKFAVSILVQPSVGPYTEDGIDRNLSFRRVGLLHPSGTKLIDSWISMKEKKELKSYTIV</sequence>
<organism evidence="2 3">
    <name type="scientific">Coleophoma crateriformis</name>
    <dbReference type="NCBI Taxonomy" id="565419"/>
    <lineage>
        <taxon>Eukaryota</taxon>
        <taxon>Fungi</taxon>
        <taxon>Dikarya</taxon>
        <taxon>Ascomycota</taxon>
        <taxon>Pezizomycotina</taxon>
        <taxon>Leotiomycetes</taxon>
        <taxon>Helotiales</taxon>
        <taxon>Dermateaceae</taxon>
        <taxon>Coleophoma</taxon>
    </lineage>
</organism>
<dbReference type="PANTHER" id="PTHR33112">
    <property type="entry name" value="DOMAIN PROTEIN, PUTATIVE-RELATED"/>
    <property type="match status" value="1"/>
</dbReference>
<dbReference type="OrthoDB" id="47007at2759"/>